<keyword evidence="3 7" id="KW-0238">DNA-binding</keyword>
<evidence type="ECO:0000256" key="3">
    <source>
        <dbReference type="ARBA" id="ARBA00023125"/>
    </source>
</evidence>
<feature type="domain" description="TF-B3" evidence="6">
    <location>
        <begin position="252"/>
        <end position="288"/>
    </location>
</feature>
<name>G7IBX1_MEDTR</name>
<evidence type="ECO:0000256" key="2">
    <source>
        <dbReference type="ARBA" id="ARBA00023015"/>
    </source>
</evidence>
<comment type="subcellular location">
    <subcellularLocation>
        <location evidence="1">Nucleus</location>
    </subcellularLocation>
</comment>
<dbReference type="EnsemblPlants" id="AES62325">
    <property type="protein sequence ID" value="AES62325"/>
    <property type="gene ID" value="MTR_1g098450"/>
</dbReference>
<dbReference type="CDD" id="cd10017">
    <property type="entry name" value="B3_DNA"/>
    <property type="match status" value="1"/>
</dbReference>
<dbReference type="InterPro" id="IPR044837">
    <property type="entry name" value="REM16-like"/>
</dbReference>
<organism evidence="7 9">
    <name type="scientific">Medicago truncatula</name>
    <name type="common">Barrel medic</name>
    <name type="synonym">Medicago tribuloides</name>
    <dbReference type="NCBI Taxonomy" id="3880"/>
    <lineage>
        <taxon>Eukaryota</taxon>
        <taxon>Viridiplantae</taxon>
        <taxon>Streptophyta</taxon>
        <taxon>Embryophyta</taxon>
        <taxon>Tracheophyta</taxon>
        <taxon>Spermatophyta</taxon>
        <taxon>Magnoliopsida</taxon>
        <taxon>eudicotyledons</taxon>
        <taxon>Gunneridae</taxon>
        <taxon>Pentapetalae</taxon>
        <taxon>rosids</taxon>
        <taxon>fabids</taxon>
        <taxon>Fabales</taxon>
        <taxon>Fabaceae</taxon>
        <taxon>Papilionoideae</taxon>
        <taxon>50 kb inversion clade</taxon>
        <taxon>NPAAA clade</taxon>
        <taxon>Hologalegina</taxon>
        <taxon>IRL clade</taxon>
        <taxon>Trifolieae</taxon>
        <taxon>Medicago</taxon>
    </lineage>
</organism>
<keyword evidence="4" id="KW-0804">Transcription</keyword>
<dbReference type="InterPro" id="IPR003340">
    <property type="entry name" value="B3_DNA-bd"/>
</dbReference>
<dbReference type="GO" id="GO:0003677">
    <property type="term" value="F:DNA binding"/>
    <property type="evidence" value="ECO:0007669"/>
    <property type="project" value="UniProtKB-KW"/>
</dbReference>
<dbReference type="Pfam" id="PF02362">
    <property type="entry name" value="B3"/>
    <property type="match status" value="1"/>
</dbReference>
<evidence type="ECO:0000256" key="4">
    <source>
        <dbReference type="ARBA" id="ARBA00023163"/>
    </source>
</evidence>
<evidence type="ECO:0000259" key="6">
    <source>
        <dbReference type="PROSITE" id="PS50863"/>
    </source>
</evidence>
<gene>
    <name evidence="7" type="ordered locus">MTR_1g098450</name>
</gene>
<reference evidence="7 9" key="2">
    <citation type="journal article" date="2014" name="BMC Genomics">
        <title>An improved genome release (version Mt4.0) for the model legume Medicago truncatula.</title>
        <authorList>
            <person name="Tang H."/>
            <person name="Krishnakumar V."/>
            <person name="Bidwell S."/>
            <person name="Rosen B."/>
            <person name="Chan A."/>
            <person name="Zhou S."/>
            <person name="Gentzbittel L."/>
            <person name="Childs K.L."/>
            <person name="Yandell M."/>
            <person name="Gundlach H."/>
            <person name="Mayer K.F."/>
            <person name="Schwartz D.C."/>
            <person name="Town C.D."/>
        </authorList>
    </citation>
    <scope>GENOME REANNOTATION</scope>
    <source>
        <strain evidence="8 9">cv. Jemalong A17</strain>
    </source>
</reference>
<dbReference type="SMART" id="SM01019">
    <property type="entry name" value="B3"/>
    <property type="match status" value="1"/>
</dbReference>
<dbReference type="PaxDb" id="3880-AES62325"/>
<keyword evidence="9" id="KW-1185">Reference proteome</keyword>
<evidence type="ECO:0000313" key="8">
    <source>
        <dbReference type="EnsemblPlants" id="AES62325"/>
    </source>
</evidence>
<dbReference type="PANTHER" id="PTHR31391">
    <property type="entry name" value="B3 DOMAIN-CONTAINING PROTEIN OS11G0197600-RELATED"/>
    <property type="match status" value="1"/>
</dbReference>
<evidence type="ECO:0000256" key="5">
    <source>
        <dbReference type="ARBA" id="ARBA00023242"/>
    </source>
</evidence>
<sequence>MIFQVSESDTKFCKIIDEDCLGNDDLMITALSSKFWDYISSPVCLQLPDKTTWLLDWKQHDDTHVLFNKWKAFAEPHIYPINIFNLSIFDETDTEIEYPMLSSLFSPWETKTTKPAVSLYHLNRMKKTNQQEEPKGYLSLLAEICGQSPSQMTMPVEYADFYTANPKKRGRRREVPYNTRGSSTMKQRKVLGTGALERAKACCSHIKSFIRQMRPSHIQRNVLVIPRNFLTTRQQQESAMFWIVEAKRFCDGWKNFVTDNKLKQGDVCVFQLVEAPRLFFEVVIFRAREQSTPPHIQGTFDLLQSNLQFLMHTYILAP</sequence>
<dbReference type="Proteomes" id="UP000002051">
    <property type="component" value="Unassembled WGS sequence"/>
</dbReference>
<dbReference type="AlphaFoldDB" id="G7IBX1"/>
<dbReference type="EMBL" id="CM001217">
    <property type="protein sequence ID" value="AES62325.1"/>
    <property type="molecule type" value="Genomic_DNA"/>
</dbReference>
<reference evidence="7 9" key="1">
    <citation type="journal article" date="2011" name="Nature">
        <title>The Medicago genome provides insight into the evolution of rhizobial symbioses.</title>
        <authorList>
            <person name="Young N.D."/>
            <person name="Debelle F."/>
            <person name="Oldroyd G.E."/>
            <person name="Geurts R."/>
            <person name="Cannon S.B."/>
            <person name="Udvardi M.K."/>
            <person name="Benedito V.A."/>
            <person name="Mayer K.F."/>
            <person name="Gouzy J."/>
            <person name="Schoof H."/>
            <person name="Van de Peer Y."/>
            <person name="Proost S."/>
            <person name="Cook D.R."/>
            <person name="Meyers B.C."/>
            <person name="Spannagl M."/>
            <person name="Cheung F."/>
            <person name="De Mita S."/>
            <person name="Krishnakumar V."/>
            <person name="Gundlach H."/>
            <person name="Zhou S."/>
            <person name="Mudge J."/>
            <person name="Bharti A.K."/>
            <person name="Murray J.D."/>
            <person name="Naoumkina M.A."/>
            <person name="Rosen B."/>
            <person name="Silverstein K.A."/>
            <person name="Tang H."/>
            <person name="Rombauts S."/>
            <person name="Zhao P.X."/>
            <person name="Zhou P."/>
            <person name="Barbe V."/>
            <person name="Bardou P."/>
            <person name="Bechner M."/>
            <person name="Bellec A."/>
            <person name="Berger A."/>
            <person name="Berges H."/>
            <person name="Bidwell S."/>
            <person name="Bisseling T."/>
            <person name="Choisne N."/>
            <person name="Couloux A."/>
            <person name="Denny R."/>
            <person name="Deshpande S."/>
            <person name="Dai X."/>
            <person name="Doyle J.J."/>
            <person name="Dudez A.M."/>
            <person name="Farmer A.D."/>
            <person name="Fouteau S."/>
            <person name="Franken C."/>
            <person name="Gibelin C."/>
            <person name="Gish J."/>
            <person name="Goldstein S."/>
            <person name="Gonzalez A.J."/>
            <person name="Green P.J."/>
            <person name="Hallab A."/>
            <person name="Hartog M."/>
            <person name="Hua A."/>
            <person name="Humphray S.J."/>
            <person name="Jeong D.H."/>
            <person name="Jing Y."/>
            <person name="Jocker A."/>
            <person name="Kenton S.M."/>
            <person name="Kim D.J."/>
            <person name="Klee K."/>
            <person name="Lai H."/>
            <person name="Lang C."/>
            <person name="Lin S."/>
            <person name="Macmil S.L."/>
            <person name="Magdelenat G."/>
            <person name="Matthews L."/>
            <person name="McCorrison J."/>
            <person name="Monaghan E.L."/>
            <person name="Mun J.H."/>
            <person name="Najar F.Z."/>
            <person name="Nicholson C."/>
            <person name="Noirot C."/>
            <person name="O'Bleness M."/>
            <person name="Paule C.R."/>
            <person name="Poulain J."/>
            <person name="Prion F."/>
            <person name="Qin B."/>
            <person name="Qu C."/>
            <person name="Retzel E.F."/>
            <person name="Riddle C."/>
            <person name="Sallet E."/>
            <person name="Samain S."/>
            <person name="Samson N."/>
            <person name="Sanders I."/>
            <person name="Saurat O."/>
            <person name="Scarpelli C."/>
            <person name="Schiex T."/>
            <person name="Segurens B."/>
            <person name="Severin A.J."/>
            <person name="Sherrier D.J."/>
            <person name="Shi R."/>
            <person name="Sims S."/>
            <person name="Singer S.R."/>
            <person name="Sinharoy S."/>
            <person name="Sterck L."/>
            <person name="Viollet A."/>
            <person name="Wang B.B."/>
            <person name="Wang K."/>
            <person name="Wang M."/>
            <person name="Wang X."/>
            <person name="Warfsmann J."/>
            <person name="Weissenbach J."/>
            <person name="White D.D."/>
            <person name="White J.D."/>
            <person name="Wiley G.B."/>
            <person name="Wincker P."/>
            <person name="Xing Y."/>
            <person name="Yang L."/>
            <person name="Yao Z."/>
            <person name="Ying F."/>
            <person name="Zhai J."/>
            <person name="Zhou L."/>
            <person name="Zuber A."/>
            <person name="Denarie J."/>
            <person name="Dixon R.A."/>
            <person name="May G.D."/>
            <person name="Schwartz D.C."/>
            <person name="Rogers J."/>
            <person name="Quetier F."/>
            <person name="Town C.D."/>
            <person name="Roe B.A."/>
        </authorList>
    </citation>
    <scope>NUCLEOTIDE SEQUENCE [LARGE SCALE GENOMIC DNA]</scope>
    <source>
        <strain evidence="7">A17</strain>
        <strain evidence="8 9">cv. Jemalong A17</strain>
    </source>
</reference>
<evidence type="ECO:0000313" key="9">
    <source>
        <dbReference type="Proteomes" id="UP000002051"/>
    </source>
</evidence>
<evidence type="ECO:0000256" key="1">
    <source>
        <dbReference type="ARBA" id="ARBA00004123"/>
    </source>
</evidence>
<dbReference type="PROSITE" id="PS50863">
    <property type="entry name" value="B3"/>
    <property type="match status" value="1"/>
</dbReference>
<keyword evidence="2" id="KW-0805">Transcription regulation</keyword>
<reference evidence="8" key="3">
    <citation type="submission" date="2015-04" db="UniProtKB">
        <authorList>
            <consortium name="EnsemblPlants"/>
        </authorList>
    </citation>
    <scope>IDENTIFICATION</scope>
    <source>
        <strain evidence="8">cv. Jemalong A17</strain>
    </source>
</reference>
<protein>
    <submittedName>
        <fullName evidence="7">B3 DNA-binding domain protein</fullName>
    </submittedName>
</protein>
<proteinExistence type="predicted"/>
<evidence type="ECO:0000313" key="7">
    <source>
        <dbReference type="EMBL" id="AES62325.1"/>
    </source>
</evidence>
<keyword evidence="5" id="KW-0539">Nucleus</keyword>
<dbReference type="HOGENOM" id="CLU_875416_0_0_1"/>
<accession>G7IBX1</accession>
<dbReference type="Gene3D" id="2.40.330.10">
    <property type="entry name" value="DNA-binding pseudobarrel domain"/>
    <property type="match status" value="1"/>
</dbReference>
<dbReference type="GO" id="GO:0005634">
    <property type="term" value="C:nucleus"/>
    <property type="evidence" value="ECO:0007669"/>
    <property type="project" value="UniProtKB-SubCell"/>
</dbReference>
<dbReference type="InterPro" id="IPR015300">
    <property type="entry name" value="DNA-bd_pseudobarrel_sf"/>
</dbReference>
<dbReference type="SUPFAM" id="SSF101936">
    <property type="entry name" value="DNA-binding pseudobarrel domain"/>
    <property type="match status" value="1"/>
</dbReference>